<dbReference type="EMBL" id="JAEMUK010000079">
    <property type="protein sequence ID" value="MBJ7544647.1"/>
    <property type="molecule type" value="Genomic_DNA"/>
</dbReference>
<dbReference type="Proteomes" id="UP000623250">
    <property type="component" value="Unassembled WGS sequence"/>
</dbReference>
<sequence>MLKTQPLPWAIDTHTLTRAVETVAFEADAAERAALGAYAEVREIKKFAAGVQVIGLNGGRYRVSGRLEADIVQASVVDLADVPATLDERFQVEFWPPELIEGNGEDEPSFEAEPPEALSGAKIPIGAFLCELFSVSLEPYPRNEGDSFAWQAPDESNAHPFAELIRLRPKTGDDGDG</sequence>
<accession>A0A8I1KK72</accession>
<dbReference type="RefSeq" id="WP_052037273.1">
    <property type="nucleotide sequence ID" value="NZ_JAEMUK010000079.1"/>
</dbReference>
<reference evidence="1 2" key="1">
    <citation type="submission" date="2020-12" db="EMBL/GenBank/DDBJ databases">
        <title>Revised draft genomes of Rhodomicrobium vannielii ATCC 17100 and Rhodomicrobium udaipurense JA643.</title>
        <authorList>
            <person name="Conners E.M."/>
            <person name="Davenport E.J."/>
            <person name="Bose A."/>
        </authorList>
    </citation>
    <scope>NUCLEOTIDE SEQUENCE [LARGE SCALE GENOMIC DNA]</scope>
    <source>
        <strain evidence="1 2">JA643</strain>
    </source>
</reference>
<comment type="caution">
    <text evidence="1">The sequence shown here is derived from an EMBL/GenBank/DDBJ whole genome shotgun (WGS) entry which is preliminary data.</text>
</comment>
<name>A0A8I1KK72_9HYPH</name>
<evidence type="ECO:0008006" key="3">
    <source>
        <dbReference type="Google" id="ProtNLM"/>
    </source>
</evidence>
<evidence type="ECO:0000313" key="1">
    <source>
        <dbReference type="EMBL" id="MBJ7544647.1"/>
    </source>
</evidence>
<dbReference type="AlphaFoldDB" id="A0A8I1KK72"/>
<keyword evidence="2" id="KW-1185">Reference proteome</keyword>
<evidence type="ECO:0000313" key="2">
    <source>
        <dbReference type="Proteomes" id="UP000623250"/>
    </source>
</evidence>
<proteinExistence type="predicted"/>
<protein>
    <recommendedName>
        <fullName evidence="3">DUF177 domain-containing protein</fullName>
    </recommendedName>
</protein>
<organism evidence="1 2">
    <name type="scientific">Rhodomicrobium udaipurense</name>
    <dbReference type="NCBI Taxonomy" id="1202716"/>
    <lineage>
        <taxon>Bacteria</taxon>
        <taxon>Pseudomonadati</taxon>
        <taxon>Pseudomonadota</taxon>
        <taxon>Alphaproteobacteria</taxon>
        <taxon>Hyphomicrobiales</taxon>
        <taxon>Hyphomicrobiaceae</taxon>
        <taxon>Rhodomicrobium</taxon>
    </lineage>
</organism>
<gene>
    <name evidence="1" type="ORF">JDN41_13920</name>
</gene>